<keyword evidence="4 11" id="KW-0488">Methylation</keyword>
<feature type="chain" id="PRO_5035524217" description="ComG operon protein 3" evidence="11">
    <location>
        <begin position="8"/>
        <end position="100"/>
    </location>
</feature>
<evidence type="ECO:0000256" key="8">
    <source>
        <dbReference type="ARBA" id="ARBA00023287"/>
    </source>
</evidence>
<comment type="function">
    <text evidence="10">Required for transformation and DNA binding.</text>
</comment>
<feature type="modified residue" description="N-methylphenylalanine" evidence="11">
    <location>
        <position position="8"/>
    </location>
</feature>
<organism evidence="12 13">
    <name type="scientific">Parageobacillus toebii</name>
    <dbReference type="NCBI Taxonomy" id="153151"/>
    <lineage>
        <taxon>Bacteria</taxon>
        <taxon>Bacillati</taxon>
        <taxon>Bacillota</taxon>
        <taxon>Bacilli</taxon>
        <taxon>Bacillales</taxon>
        <taxon>Anoxybacillaceae</taxon>
        <taxon>Parageobacillus</taxon>
    </lineage>
</organism>
<evidence type="ECO:0000256" key="7">
    <source>
        <dbReference type="ARBA" id="ARBA00023136"/>
    </source>
</evidence>
<keyword evidence="6 10" id="KW-1133">Transmembrane helix</keyword>
<keyword evidence="7 10" id="KW-0472">Membrane</keyword>
<dbReference type="PIRSF" id="PIRSF029928">
    <property type="entry name" value="Late_competence_ComGC"/>
    <property type="match status" value="1"/>
</dbReference>
<evidence type="ECO:0000256" key="1">
    <source>
        <dbReference type="ARBA" id="ARBA00004162"/>
    </source>
</evidence>
<dbReference type="PROSITE" id="PS00409">
    <property type="entry name" value="PROKAR_NTER_METHYL"/>
    <property type="match status" value="1"/>
</dbReference>
<evidence type="ECO:0000256" key="4">
    <source>
        <dbReference type="ARBA" id="ARBA00022481"/>
    </source>
</evidence>
<evidence type="ECO:0000256" key="3">
    <source>
        <dbReference type="ARBA" id="ARBA00022475"/>
    </source>
</evidence>
<dbReference type="EMBL" id="LQYW01000132">
    <property type="protein sequence ID" value="KYD25739.1"/>
    <property type="molecule type" value="Genomic_DNA"/>
</dbReference>
<evidence type="ECO:0000256" key="9">
    <source>
        <dbReference type="ARBA" id="ARBA00043982"/>
    </source>
</evidence>
<dbReference type="PATRIC" id="fig|153151.4.peg.960"/>
<dbReference type="NCBIfam" id="TIGR02532">
    <property type="entry name" value="IV_pilin_GFxxxE"/>
    <property type="match status" value="1"/>
</dbReference>
<keyword evidence="10" id="KW-0813">Transport</keyword>
<sequence>MPMNEKGFTLIEMLIVLMVISILLLIVIPNITKHNGMINNKGCEAFVNTVQAQVKAYEMEHKQIPTIQQLIDGKYIKSDHCPNGHKIQINSNGEVSESGA</sequence>
<evidence type="ECO:0000256" key="2">
    <source>
        <dbReference type="ARBA" id="ARBA00004241"/>
    </source>
</evidence>
<evidence type="ECO:0000256" key="11">
    <source>
        <dbReference type="PIRSR" id="PIRSR029928-50"/>
    </source>
</evidence>
<dbReference type="Pfam" id="PF07963">
    <property type="entry name" value="N_methyl"/>
    <property type="match status" value="1"/>
</dbReference>
<evidence type="ECO:0000313" key="12">
    <source>
        <dbReference type="EMBL" id="KYD25739.1"/>
    </source>
</evidence>
<dbReference type="InterPro" id="IPR012902">
    <property type="entry name" value="N_methyl_site"/>
</dbReference>
<dbReference type="InterPro" id="IPR016940">
    <property type="entry name" value="ComGC"/>
</dbReference>
<evidence type="ECO:0000256" key="10">
    <source>
        <dbReference type="PIRNR" id="PIRNR029928"/>
    </source>
</evidence>
<dbReference type="GO" id="GO:0009986">
    <property type="term" value="C:cell surface"/>
    <property type="evidence" value="ECO:0007669"/>
    <property type="project" value="UniProtKB-SubCell"/>
</dbReference>
<name>A0A150MMX3_9BACL</name>
<dbReference type="InterPro" id="IPR045584">
    <property type="entry name" value="Pilin-like"/>
</dbReference>
<keyword evidence="8 10" id="KW-0178">Competence</keyword>
<evidence type="ECO:0000256" key="6">
    <source>
        <dbReference type="ARBA" id="ARBA00022989"/>
    </source>
</evidence>
<feature type="propeptide" id="PRO_5035524216" evidence="11">
    <location>
        <begin position="1"/>
        <end position="7"/>
    </location>
</feature>
<dbReference type="NCBIfam" id="NF040999">
    <property type="entry name" value="pilin_ComGC"/>
    <property type="match status" value="1"/>
</dbReference>
<comment type="subcellular location">
    <subcellularLocation>
        <location evidence="1">Cell membrane</location>
        <topology evidence="1">Single-pass membrane protein</topology>
    </subcellularLocation>
    <subcellularLocation>
        <location evidence="2">Cell surface</location>
    </subcellularLocation>
</comment>
<dbReference type="Proteomes" id="UP000075324">
    <property type="component" value="Unassembled WGS sequence"/>
</dbReference>
<feature type="transmembrane region" description="Helical" evidence="10">
    <location>
        <begin position="6"/>
        <end position="28"/>
    </location>
</feature>
<proteinExistence type="inferred from homology"/>
<keyword evidence="3 10" id="KW-1003">Cell membrane</keyword>
<comment type="similarity">
    <text evidence="9 10">Belongs to the ComGC family.</text>
</comment>
<evidence type="ECO:0000256" key="5">
    <source>
        <dbReference type="ARBA" id="ARBA00022692"/>
    </source>
</evidence>
<reference evidence="12 13" key="1">
    <citation type="submission" date="2016-01" db="EMBL/GenBank/DDBJ databases">
        <title>Draft Genome Sequences of Seven Thermophilic Sporeformers Isolated from Foods.</title>
        <authorList>
            <person name="Berendsen E.M."/>
            <person name="Wells-Bennik M.H."/>
            <person name="Krawcyk A.O."/>
            <person name="De Jong A."/>
            <person name="Holsappel S."/>
            <person name="Eijlander R.T."/>
            <person name="Kuipers O.P."/>
        </authorList>
    </citation>
    <scope>NUCLEOTIDE SEQUENCE [LARGE SCALE GENOMIC DNA]</scope>
    <source>
        <strain evidence="12 13">B4110</strain>
    </source>
</reference>
<accession>A0A150MMX3</accession>
<dbReference type="GO" id="GO:0005886">
    <property type="term" value="C:plasma membrane"/>
    <property type="evidence" value="ECO:0007669"/>
    <property type="project" value="UniProtKB-SubCell"/>
</dbReference>
<dbReference type="Gene3D" id="3.30.700.10">
    <property type="entry name" value="Glycoprotein, Type 4 Pilin"/>
    <property type="match status" value="1"/>
</dbReference>
<comment type="subunit">
    <text evidence="10">Homodimer.</text>
</comment>
<keyword evidence="5 10" id="KW-0812">Transmembrane</keyword>
<gene>
    <name evidence="12" type="ORF">B4110_2560</name>
</gene>
<dbReference type="GO" id="GO:0030420">
    <property type="term" value="P:establishment of competence for transformation"/>
    <property type="evidence" value="ECO:0007669"/>
    <property type="project" value="UniProtKB-UniRule"/>
</dbReference>
<evidence type="ECO:0000313" key="13">
    <source>
        <dbReference type="Proteomes" id="UP000075324"/>
    </source>
</evidence>
<dbReference type="SUPFAM" id="SSF54523">
    <property type="entry name" value="Pili subunits"/>
    <property type="match status" value="1"/>
</dbReference>
<comment type="caution">
    <text evidence="12">The sequence shown here is derived from an EMBL/GenBank/DDBJ whole genome shotgun (WGS) entry which is preliminary data.</text>
</comment>
<protein>
    <recommendedName>
        <fullName evidence="10">ComG operon protein 3</fullName>
    </recommendedName>
</protein>
<dbReference type="AlphaFoldDB" id="A0A150MMX3"/>